<dbReference type="AlphaFoldDB" id="A0A165DUU4"/>
<feature type="signal peptide" evidence="1">
    <location>
        <begin position="1"/>
        <end position="19"/>
    </location>
</feature>
<organism evidence="2 3">
    <name type="scientific">Exidia glandulosa HHB12029</name>
    <dbReference type="NCBI Taxonomy" id="1314781"/>
    <lineage>
        <taxon>Eukaryota</taxon>
        <taxon>Fungi</taxon>
        <taxon>Dikarya</taxon>
        <taxon>Basidiomycota</taxon>
        <taxon>Agaricomycotina</taxon>
        <taxon>Agaricomycetes</taxon>
        <taxon>Auriculariales</taxon>
        <taxon>Exidiaceae</taxon>
        <taxon>Exidia</taxon>
    </lineage>
</organism>
<evidence type="ECO:0000313" key="3">
    <source>
        <dbReference type="Proteomes" id="UP000077266"/>
    </source>
</evidence>
<dbReference type="InParanoid" id="A0A165DUU4"/>
<sequence>MTSLACVAFLRHALMLVGCSVHHFSSDILECNLVLDARCSWRYTVAFSLGSTDGISWTVTVLLCSIKVIQAGSVRIPVSFHASESTVHEDPFDHRSPSAANVAAPTTTRGPLKCGRMGSL</sequence>
<evidence type="ECO:0008006" key="4">
    <source>
        <dbReference type="Google" id="ProtNLM"/>
    </source>
</evidence>
<name>A0A165DUU4_EXIGL</name>
<keyword evidence="1" id="KW-0732">Signal</keyword>
<proteinExistence type="predicted"/>
<evidence type="ECO:0000313" key="2">
    <source>
        <dbReference type="EMBL" id="KZV85413.1"/>
    </source>
</evidence>
<keyword evidence="3" id="KW-1185">Reference proteome</keyword>
<feature type="chain" id="PRO_5007856880" description="Secreted protein" evidence="1">
    <location>
        <begin position="20"/>
        <end position="120"/>
    </location>
</feature>
<evidence type="ECO:0000256" key="1">
    <source>
        <dbReference type="SAM" id="SignalP"/>
    </source>
</evidence>
<gene>
    <name evidence="2" type="ORF">EXIGLDRAFT_257639</name>
</gene>
<dbReference type="EMBL" id="KV426190">
    <property type="protein sequence ID" value="KZV85413.1"/>
    <property type="molecule type" value="Genomic_DNA"/>
</dbReference>
<accession>A0A165DUU4</accession>
<protein>
    <recommendedName>
        <fullName evidence="4">Secreted protein</fullName>
    </recommendedName>
</protein>
<dbReference type="Proteomes" id="UP000077266">
    <property type="component" value="Unassembled WGS sequence"/>
</dbReference>
<reference evidence="2 3" key="1">
    <citation type="journal article" date="2016" name="Mol. Biol. Evol.">
        <title>Comparative Genomics of Early-Diverging Mushroom-Forming Fungi Provides Insights into the Origins of Lignocellulose Decay Capabilities.</title>
        <authorList>
            <person name="Nagy L.G."/>
            <person name="Riley R."/>
            <person name="Tritt A."/>
            <person name="Adam C."/>
            <person name="Daum C."/>
            <person name="Floudas D."/>
            <person name="Sun H."/>
            <person name="Yadav J.S."/>
            <person name="Pangilinan J."/>
            <person name="Larsson K.H."/>
            <person name="Matsuura K."/>
            <person name="Barry K."/>
            <person name="Labutti K."/>
            <person name="Kuo R."/>
            <person name="Ohm R.A."/>
            <person name="Bhattacharya S.S."/>
            <person name="Shirouzu T."/>
            <person name="Yoshinaga Y."/>
            <person name="Martin F.M."/>
            <person name="Grigoriev I.V."/>
            <person name="Hibbett D.S."/>
        </authorList>
    </citation>
    <scope>NUCLEOTIDE SEQUENCE [LARGE SCALE GENOMIC DNA]</scope>
    <source>
        <strain evidence="2 3">HHB12029</strain>
    </source>
</reference>